<feature type="compositionally biased region" description="Basic and acidic residues" evidence="7">
    <location>
        <begin position="957"/>
        <end position="974"/>
    </location>
</feature>
<dbReference type="InterPro" id="IPR003959">
    <property type="entry name" value="ATPase_AAA_core"/>
</dbReference>
<dbReference type="Pfam" id="PF00004">
    <property type="entry name" value="AAA"/>
    <property type="match status" value="1"/>
</dbReference>
<dbReference type="Gene3D" id="3.40.50.300">
    <property type="entry name" value="P-loop containing nucleotide triphosphate hydrolases"/>
    <property type="match status" value="3"/>
</dbReference>
<dbReference type="PANTHER" id="PTHR11638:SF18">
    <property type="entry name" value="HEAT SHOCK PROTEIN 104"/>
    <property type="match status" value="1"/>
</dbReference>
<dbReference type="SUPFAM" id="SSF52540">
    <property type="entry name" value="P-loop containing nucleoside triphosphate hydrolases"/>
    <property type="match status" value="2"/>
</dbReference>
<dbReference type="Pfam" id="PF10431">
    <property type="entry name" value="ClpB_D2-small"/>
    <property type="match status" value="1"/>
</dbReference>
<comment type="caution">
    <text evidence="9">The sequence shown here is derived from an EMBL/GenBank/DDBJ whole genome shotgun (WGS) entry which is preliminary data.</text>
</comment>
<keyword evidence="10" id="KW-1185">Reference proteome</keyword>
<feature type="coiled-coil region" evidence="6">
    <location>
        <begin position="455"/>
        <end position="569"/>
    </location>
</feature>
<reference evidence="9 10" key="1">
    <citation type="submission" date="2010-08" db="EMBL/GenBank/DDBJ databases">
        <authorList>
            <person name="Durkin A.S."/>
            <person name="Madupu R."/>
            <person name="Torralba M."/>
            <person name="Gillis M."/>
            <person name="Methe B."/>
            <person name="Sutton G."/>
            <person name="Nelson K.E."/>
        </authorList>
    </citation>
    <scope>NUCLEOTIDE SEQUENCE [LARGE SCALE GENOMIC DNA]</scope>
    <source>
        <strain evidence="9 10">PB189-T1-4</strain>
    </source>
</reference>
<dbReference type="InterPro" id="IPR050130">
    <property type="entry name" value="ClpA_ClpB"/>
</dbReference>
<keyword evidence="4" id="KW-0143">Chaperone</keyword>
<dbReference type="Proteomes" id="UP000004431">
    <property type="component" value="Unassembled WGS sequence"/>
</dbReference>
<dbReference type="Gene3D" id="1.10.8.60">
    <property type="match status" value="1"/>
</dbReference>
<feature type="compositionally biased region" description="Gly residues" evidence="7">
    <location>
        <begin position="910"/>
        <end position="919"/>
    </location>
</feature>
<gene>
    <name evidence="9" type="primary">clpB</name>
    <name evidence="9" type="ORF">HMPREF9248_1211</name>
</gene>
<proteinExistence type="predicted"/>
<dbReference type="InterPro" id="IPR041546">
    <property type="entry name" value="ClpA/ClpB_AAA_lid"/>
</dbReference>
<organism evidence="9 10">
    <name type="scientific">Fannyhessea vaginae PB189-T1-4</name>
    <dbReference type="NCBI Taxonomy" id="866774"/>
    <lineage>
        <taxon>Bacteria</taxon>
        <taxon>Bacillati</taxon>
        <taxon>Actinomycetota</taxon>
        <taxon>Coriobacteriia</taxon>
        <taxon>Coriobacteriales</taxon>
        <taxon>Atopobiaceae</taxon>
        <taxon>Fannyhessea</taxon>
    </lineage>
</organism>
<dbReference type="PROSITE" id="PS00870">
    <property type="entry name" value="CLPAB_1"/>
    <property type="match status" value="1"/>
</dbReference>
<dbReference type="InterPro" id="IPR001270">
    <property type="entry name" value="ClpA/B"/>
</dbReference>
<evidence type="ECO:0000256" key="1">
    <source>
        <dbReference type="ARBA" id="ARBA00022737"/>
    </source>
</evidence>
<evidence type="ECO:0000313" key="10">
    <source>
        <dbReference type="Proteomes" id="UP000004431"/>
    </source>
</evidence>
<dbReference type="InterPro" id="IPR027417">
    <property type="entry name" value="P-loop_NTPase"/>
</dbReference>
<evidence type="ECO:0000256" key="7">
    <source>
        <dbReference type="SAM" id="MobiDB-lite"/>
    </source>
</evidence>
<dbReference type="InterPro" id="IPR003593">
    <property type="entry name" value="AAA+_ATPase"/>
</dbReference>
<dbReference type="PRINTS" id="PR00300">
    <property type="entry name" value="CLPPROTEASEA"/>
</dbReference>
<dbReference type="CDD" id="cd00009">
    <property type="entry name" value="AAA"/>
    <property type="match status" value="1"/>
</dbReference>
<keyword evidence="2" id="KW-0547">Nucleotide-binding</keyword>
<evidence type="ECO:0000259" key="8">
    <source>
        <dbReference type="PROSITE" id="PS51903"/>
    </source>
</evidence>
<dbReference type="InterPro" id="IPR036628">
    <property type="entry name" value="Clp_N_dom_sf"/>
</dbReference>
<keyword evidence="6" id="KW-0175">Coiled coil</keyword>
<dbReference type="InterPro" id="IPR018368">
    <property type="entry name" value="ClpA/B_CS1"/>
</dbReference>
<dbReference type="CDD" id="cd19499">
    <property type="entry name" value="RecA-like_ClpB_Hsp104-like"/>
    <property type="match status" value="1"/>
</dbReference>
<dbReference type="InterPro" id="IPR004176">
    <property type="entry name" value="Clp_R_N"/>
</dbReference>
<evidence type="ECO:0000256" key="2">
    <source>
        <dbReference type="ARBA" id="ARBA00022741"/>
    </source>
</evidence>
<accession>A0ABN0B137</accession>
<evidence type="ECO:0000256" key="5">
    <source>
        <dbReference type="PROSITE-ProRule" id="PRU01251"/>
    </source>
</evidence>
<feature type="compositionally biased region" description="Low complexity" evidence="7">
    <location>
        <begin position="87"/>
        <end position="120"/>
    </location>
</feature>
<dbReference type="Pfam" id="PF17871">
    <property type="entry name" value="AAA_lid_9"/>
    <property type="match status" value="1"/>
</dbReference>
<evidence type="ECO:0000256" key="4">
    <source>
        <dbReference type="ARBA" id="ARBA00023186"/>
    </source>
</evidence>
<dbReference type="RefSeq" id="WP_006303661.1">
    <property type="nucleotide sequence ID" value="NZ_AEDQ01000010.1"/>
</dbReference>
<dbReference type="SMART" id="SM01086">
    <property type="entry name" value="ClpB_D2-small"/>
    <property type="match status" value="1"/>
</dbReference>
<dbReference type="Pfam" id="PF07724">
    <property type="entry name" value="AAA_2"/>
    <property type="match status" value="1"/>
</dbReference>
<keyword evidence="1 5" id="KW-0677">Repeat</keyword>
<feature type="region of interest" description="Disordered" evidence="7">
    <location>
        <begin position="74"/>
        <end position="123"/>
    </location>
</feature>
<dbReference type="PANTHER" id="PTHR11638">
    <property type="entry name" value="ATP-DEPENDENT CLP PROTEASE"/>
    <property type="match status" value="1"/>
</dbReference>
<dbReference type="PROSITE" id="PS51903">
    <property type="entry name" value="CLP_R"/>
    <property type="match status" value="1"/>
</dbReference>
<dbReference type="InterPro" id="IPR019489">
    <property type="entry name" value="Clp_ATPase_C"/>
</dbReference>
<dbReference type="SUPFAM" id="SSF81923">
    <property type="entry name" value="Double Clp-N motif"/>
    <property type="match status" value="2"/>
</dbReference>
<feature type="domain" description="Clp R" evidence="8">
    <location>
        <begin position="3"/>
        <end position="189"/>
    </location>
</feature>
<dbReference type="SMART" id="SM00382">
    <property type="entry name" value="AAA"/>
    <property type="match status" value="2"/>
</dbReference>
<evidence type="ECO:0000256" key="3">
    <source>
        <dbReference type="ARBA" id="ARBA00022840"/>
    </source>
</evidence>
<keyword evidence="3" id="KW-0067">ATP-binding</keyword>
<dbReference type="EMBL" id="AEDQ01000010">
    <property type="protein sequence ID" value="EFL44546.1"/>
    <property type="molecule type" value="Genomic_DNA"/>
</dbReference>
<evidence type="ECO:0000256" key="6">
    <source>
        <dbReference type="SAM" id="Coils"/>
    </source>
</evidence>
<dbReference type="Gene3D" id="1.10.1780.10">
    <property type="entry name" value="Clp, N-terminal domain"/>
    <property type="match status" value="1"/>
</dbReference>
<dbReference type="Pfam" id="PF02861">
    <property type="entry name" value="Clp_N"/>
    <property type="match status" value="2"/>
</dbReference>
<sequence>MQLSQWSTSAQEVLASALDTATRAHNPQLVPLHMLHALLANNERNIAALIENAGGTAQSILERTREALGRLPHVTTSETPSASVAPGSSAQGSAANDAATAANGDATNNANSDAAPASQSGFEPDVSREFVQLANGAEQFAQQVGDAYVTSEHLLYALAAAKDEAGDILRAAQVLPARVAQSYEDLRGDEKVTSKTSKPQFKALEQYGRCVTDLARAGKLDPVIGRVEEIRRTVQVLSRRTKNNPVLIGEPGVGKTAIVEGLAERIVAGDVPSSIAHKELVELDMSALVAGAKYRGEFEDRLKAVLKEVEKSNGNVILFIDELHTIVGAGATEGSMDAGNILKPALARGALHAIGATTLNEYRKYIEKDQALARRFQPVLVSEPSVEDTVSILRGLKETYEAHHRVRICDAALVAAADLSNRYISERFLPDKAIDLVDEAASQLRMELDSMPADIDAQTRQLTQMQIEEQALMKEDDAASKERLAALQQEIAQTKEKLDAARATWQNEKRAIDAVQELKRAVEDAKAQMEKATREGDLQTASELRYAKIPELQKKYQAAEDALVEKQQDGGVLKEEVTPQEIAQVVSTWTGVPVSKMMQGELSKLKHLEDELHLRVVGQDKAVHAVASAVRRSRAGLSDPHRPLGSFFFLGPTGVGKTELAKTLAQALFDDEKALVRIDMSEYMEKFSVQRLIGAPPGYVGYEEGGQLTEAVRRRPYSVILLDEVEKAHPDVFGVLLQVLDDGRLTDGQGRQVSFKNTIIIMTSNIASDAITAAYSNDTVDEDTLFSTVDAALHAQFRPEFLNRIDDIVMFKPLGAAEIGKIVDIQLEDVRKRLERDRMSLVLSAAARAQLASRGLDPAYGARPLKRLVQHNVVDAIANLIIDDKAHEEDTIVVDADARGSFVAHVQGAGSAGDGGGGASKPHAQHPCSPAQTGAHAASGDDCIRAENEDDDGYDPYSDRKPPRDPLFERDPWR</sequence>
<protein>
    <submittedName>
        <fullName evidence="9">ATP-dependent chaperone protein ClpB</fullName>
    </submittedName>
</protein>
<feature type="region of interest" description="Disordered" evidence="7">
    <location>
        <begin position="907"/>
        <end position="974"/>
    </location>
</feature>
<name>A0ABN0B137_9ACTN</name>
<evidence type="ECO:0000313" key="9">
    <source>
        <dbReference type="EMBL" id="EFL44546.1"/>
    </source>
</evidence>